<protein>
    <submittedName>
        <fullName evidence="1">Uncharacterized protein</fullName>
    </submittedName>
</protein>
<gene>
    <name evidence="1" type="ORF">ACFYKX_10785</name>
</gene>
<dbReference type="EMBL" id="JBIACK010000004">
    <property type="protein sequence ID" value="MFE8701080.1"/>
    <property type="molecule type" value="Genomic_DNA"/>
</dbReference>
<evidence type="ECO:0000313" key="2">
    <source>
        <dbReference type="Proteomes" id="UP001601059"/>
    </source>
</evidence>
<comment type="caution">
    <text evidence="1">The sequence shown here is derived from an EMBL/GenBank/DDBJ whole genome shotgun (WGS) entry which is preliminary data.</text>
</comment>
<sequence length="74" mass="8715">MTPNLSNMVNTLTEKEKQALTEAVSVIWLNDKSDYLNGLWDVIRVLVGEDLFHHKDWDINQLYKVLKPRETEEE</sequence>
<organism evidence="1 2">
    <name type="scientific">Cytobacillus spartinae</name>
    <dbReference type="NCBI Taxonomy" id="3299023"/>
    <lineage>
        <taxon>Bacteria</taxon>
        <taxon>Bacillati</taxon>
        <taxon>Bacillota</taxon>
        <taxon>Bacilli</taxon>
        <taxon>Bacillales</taxon>
        <taxon>Bacillaceae</taxon>
        <taxon>Cytobacillus</taxon>
    </lineage>
</organism>
<accession>A0ABW6KA49</accession>
<dbReference type="RefSeq" id="WP_389360884.1">
    <property type="nucleotide sequence ID" value="NZ_JBIACK010000004.1"/>
</dbReference>
<reference evidence="1 2" key="1">
    <citation type="submission" date="2024-08" db="EMBL/GenBank/DDBJ databases">
        <title>Two novel Cytobacillus novel species.</title>
        <authorList>
            <person name="Liu G."/>
        </authorList>
    </citation>
    <scope>NUCLEOTIDE SEQUENCE [LARGE SCALE GENOMIC DNA]</scope>
    <source>
        <strain evidence="1 2">FJAT-54145</strain>
    </source>
</reference>
<evidence type="ECO:0000313" key="1">
    <source>
        <dbReference type="EMBL" id="MFE8701080.1"/>
    </source>
</evidence>
<name>A0ABW6KA49_9BACI</name>
<proteinExistence type="predicted"/>
<dbReference type="Proteomes" id="UP001601059">
    <property type="component" value="Unassembled WGS sequence"/>
</dbReference>
<keyword evidence="2" id="KW-1185">Reference proteome</keyword>